<protein>
    <submittedName>
        <fullName evidence="1">Pentatricopeptide repeat superfamily protein</fullName>
    </submittedName>
</protein>
<dbReference type="Gene3D" id="1.25.40.10">
    <property type="entry name" value="Tetratricopeptide repeat domain"/>
    <property type="match status" value="1"/>
</dbReference>
<gene>
    <name evidence="1" type="ORF">Prudu_015524</name>
</gene>
<accession>A0A4Y1RJ87</accession>
<organism evidence="1">
    <name type="scientific">Prunus dulcis</name>
    <name type="common">Almond</name>
    <name type="synonym">Amygdalus dulcis</name>
    <dbReference type="NCBI Taxonomy" id="3755"/>
    <lineage>
        <taxon>Eukaryota</taxon>
        <taxon>Viridiplantae</taxon>
        <taxon>Streptophyta</taxon>
        <taxon>Embryophyta</taxon>
        <taxon>Tracheophyta</taxon>
        <taxon>Spermatophyta</taxon>
        <taxon>Magnoliopsida</taxon>
        <taxon>eudicotyledons</taxon>
        <taxon>Gunneridae</taxon>
        <taxon>Pentapetalae</taxon>
        <taxon>rosids</taxon>
        <taxon>fabids</taxon>
        <taxon>Rosales</taxon>
        <taxon>Rosaceae</taxon>
        <taxon>Amygdaloideae</taxon>
        <taxon>Amygdaleae</taxon>
        <taxon>Prunus</taxon>
    </lineage>
</organism>
<dbReference type="AlphaFoldDB" id="A0A4Y1RJ87"/>
<name>A0A4Y1RJ87_PRUDU</name>
<dbReference type="InterPro" id="IPR011990">
    <property type="entry name" value="TPR-like_helical_dom_sf"/>
</dbReference>
<sequence>MLSNGLSVSRVHRRSKIRALYHFLHSDKEGGTEMEKSIYAILTIDRWESLNHMDYRLASLRPVHGRLALKFLNWVIKQPGLELNHLTHILSVTTHILVRARMYDSAKSILGHLLQMGIAPKPVFGALMDTYSLCNSNPSVFDLLIRVYLREGMVDYAVETSYLMVFGDLGRPLVLVI</sequence>
<proteinExistence type="predicted"/>
<reference evidence="1" key="1">
    <citation type="journal article" date="2019" name="Science">
        <title>Mutation of a bHLH transcription factor allowed almond domestication.</title>
        <authorList>
            <person name="Sanchez-Perez R."/>
            <person name="Pavan S."/>
            <person name="Mazzeo R."/>
            <person name="Moldovan C."/>
            <person name="Aiese Cigliano R."/>
            <person name="Del Cueto J."/>
            <person name="Ricciardi F."/>
            <person name="Lotti C."/>
            <person name="Ricciardi L."/>
            <person name="Dicenta F."/>
            <person name="Lopez-Marques R.L."/>
            <person name="Lindberg Moller B."/>
        </authorList>
    </citation>
    <scope>NUCLEOTIDE SEQUENCE</scope>
</reference>
<evidence type="ECO:0000313" key="1">
    <source>
        <dbReference type="EMBL" id="BBH04391.1"/>
    </source>
</evidence>
<dbReference type="EMBL" id="AP019302">
    <property type="protein sequence ID" value="BBH04391.1"/>
    <property type="molecule type" value="Genomic_DNA"/>
</dbReference>